<gene>
    <name evidence="2" type="ORF">H4075_18175</name>
</gene>
<organism evidence="2 3">
    <name type="scientific">Lacibacter sediminis</name>
    <dbReference type="NCBI Taxonomy" id="2760713"/>
    <lineage>
        <taxon>Bacteria</taxon>
        <taxon>Pseudomonadati</taxon>
        <taxon>Bacteroidota</taxon>
        <taxon>Chitinophagia</taxon>
        <taxon>Chitinophagales</taxon>
        <taxon>Chitinophagaceae</taxon>
        <taxon>Lacibacter</taxon>
    </lineage>
</organism>
<dbReference type="Pfam" id="PF13460">
    <property type="entry name" value="NAD_binding_10"/>
    <property type="match status" value="1"/>
</dbReference>
<proteinExistence type="predicted"/>
<sequence length="216" mass="23696">MKIAVIGATGFVGSAIVEELKQRGHQITGIARNTEKLPSAENITAVKADVNNEEELISAVEGHDTVISSYNAGWTNPNLYNDFLEGSKRIQSAVKKAGVQHLFVIGGAGSLHTATGEQFVDLPQFPAEWKPGALAARDYLNVIREEKDLKWTFLSPALEMHQGTSGERKGTYRKGNDAPVFDENNRSVISVEDMAIAIADEVEQKQHIQERFTVAY</sequence>
<keyword evidence="3" id="KW-1185">Reference proteome</keyword>
<evidence type="ECO:0000313" key="2">
    <source>
        <dbReference type="EMBL" id="QNA43979.1"/>
    </source>
</evidence>
<name>A0A7G5XES6_9BACT</name>
<dbReference type="RefSeq" id="WP_182802241.1">
    <property type="nucleotide sequence ID" value="NZ_CP060007.1"/>
</dbReference>
<dbReference type="Proteomes" id="UP000515344">
    <property type="component" value="Chromosome"/>
</dbReference>
<evidence type="ECO:0000313" key="3">
    <source>
        <dbReference type="Proteomes" id="UP000515344"/>
    </source>
</evidence>
<dbReference type="SUPFAM" id="SSF51735">
    <property type="entry name" value="NAD(P)-binding Rossmann-fold domains"/>
    <property type="match status" value="1"/>
</dbReference>
<dbReference type="PANTHER" id="PTHR43355:SF2">
    <property type="entry name" value="FLAVIN REDUCTASE (NADPH)"/>
    <property type="match status" value="1"/>
</dbReference>
<evidence type="ECO:0000259" key="1">
    <source>
        <dbReference type="Pfam" id="PF13460"/>
    </source>
</evidence>
<dbReference type="InterPro" id="IPR016040">
    <property type="entry name" value="NAD(P)-bd_dom"/>
</dbReference>
<dbReference type="PANTHER" id="PTHR43355">
    <property type="entry name" value="FLAVIN REDUCTASE (NADPH)"/>
    <property type="match status" value="1"/>
</dbReference>
<dbReference type="Gene3D" id="3.40.50.720">
    <property type="entry name" value="NAD(P)-binding Rossmann-like Domain"/>
    <property type="match status" value="1"/>
</dbReference>
<feature type="domain" description="NAD(P)-binding" evidence="1">
    <location>
        <begin position="7"/>
        <end position="201"/>
    </location>
</feature>
<dbReference type="KEGG" id="lacs:H4075_18175"/>
<dbReference type="InterPro" id="IPR036291">
    <property type="entry name" value="NAD(P)-bd_dom_sf"/>
</dbReference>
<dbReference type="EMBL" id="CP060007">
    <property type="protein sequence ID" value="QNA43979.1"/>
    <property type="molecule type" value="Genomic_DNA"/>
</dbReference>
<dbReference type="CDD" id="cd05244">
    <property type="entry name" value="BVR-B_like_SDR_a"/>
    <property type="match status" value="1"/>
</dbReference>
<dbReference type="InterPro" id="IPR051606">
    <property type="entry name" value="Polyketide_Oxido-like"/>
</dbReference>
<dbReference type="GO" id="GO:0016646">
    <property type="term" value="F:oxidoreductase activity, acting on the CH-NH group of donors, NAD or NADP as acceptor"/>
    <property type="evidence" value="ECO:0007669"/>
    <property type="project" value="TreeGrafter"/>
</dbReference>
<reference evidence="3" key="1">
    <citation type="submission" date="2020-08" db="EMBL/GenBank/DDBJ databases">
        <title>Lacibacter sp. S13-6-6 genome sequencing.</title>
        <authorList>
            <person name="Jin L."/>
        </authorList>
    </citation>
    <scope>NUCLEOTIDE SEQUENCE [LARGE SCALE GENOMIC DNA]</scope>
    <source>
        <strain evidence="3">S13-6-6</strain>
    </source>
</reference>
<accession>A0A7G5XES6</accession>
<protein>
    <submittedName>
        <fullName evidence="2">NAD(P)-dependent oxidoreductase</fullName>
    </submittedName>
</protein>
<dbReference type="AlphaFoldDB" id="A0A7G5XES6"/>